<dbReference type="EMBL" id="JANRHA010000002">
    <property type="protein sequence ID" value="MDG3013690.1"/>
    <property type="molecule type" value="Genomic_DNA"/>
</dbReference>
<dbReference type="Gene3D" id="1.10.150.130">
    <property type="match status" value="1"/>
</dbReference>
<evidence type="ECO:0000313" key="5">
    <source>
        <dbReference type="Proteomes" id="UP001152755"/>
    </source>
</evidence>
<comment type="caution">
    <text evidence="4">The sequence shown here is derived from an EMBL/GenBank/DDBJ whole genome shotgun (WGS) entry which is preliminary data.</text>
</comment>
<dbReference type="InterPro" id="IPR013762">
    <property type="entry name" value="Integrase-like_cat_sf"/>
</dbReference>
<dbReference type="GO" id="GO:0015074">
    <property type="term" value="P:DNA integration"/>
    <property type="evidence" value="ECO:0007669"/>
    <property type="project" value="InterPro"/>
</dbReference>
<name>A0A9X4LYH3_9ACTN</name>
<dbReference type="RefSeq" id="WP_332519223.1">
    <property type="nucleotide sequence ID" value="NZ_JANRHA010000002.1"/>
</dbReference>
<dbReference type="GO" id="GO:0006310">
    <property type="term" value="P:DNA recombination"/>
    <property type="evidence" value="ECO:0007669"/>
    <property type="project" value="UniProtKB-KW"/>
</dbReference>
<accession>A0A9X4LYH3</accession>
<dbReference type="InterPro" id="IPR010998">
    <property type="entry name" value="Integrase_recombinase_N"/>
</dbReference>
<dbReference type="PROSITE" id="PS51898">
    <property type="entry name" value="TYR_RECOMBINASE"/>
    <property type="match status" value="1"/>
</dbReference>
<dbReference type="AlphaFoldDB" id="A0A9X4LYH3"/>
<keyword evidence="2" id="KW-0233">DNA recombination</keyword>
<evidence type="ECO:0000259" key="3">
    <source>
        <dbReference type="PROSITE" id="PS51898"/>
    </source>
</evidence>
<dbReference type="GO" id="GO:0003677">
    <property type="term" value="F:DNA binding"/>
    <property type="evidence" value="ECO:0007669"/>
    <property type="project" value="UniProtKB-KW"/>
</dbReference>
<keyword evidence="5" id="KW-1185">Reference proteome</keyword>
<proteinExistence type="predicted"/>
<dbReference type="Pfam" id="PF00589">
    <property type="entry name" value="Phage_integrase"/>
    <property type="match status" value="1"/>
</dbReference>
<organism evidence="4 5">
    <name type="scientific">Speluncibacter jeojiensis</name>
    <dbReference type="NCBI Taxonomy" id="2710754"/>
    <lineage>
        <taxon>Bacteria</taxon>
        <taxon>Bacillati</taxon>
        <taxon>Actinomycetota</taxon>
        <taxon>Actinomycetes</taxon>
        <taxon>Mycobacteriales</taxon>
        <taxon>Speluncibacteraceae</taxon>
        <taxon>Speluncibacter</taxon>
    </lineage>
</organism>
<reference evidence="4" key="1">
    <citation type="submission" date="2022-08" db="EMBL/GenBank/DDBJ databases">
        <title>Genome analysis of Corynebacteriales strain.</title>
        <authorList>
            <person name="Lee S.D."/>
        </authorList>
    </citation>
    <scope>NUCLEOTIDE SEQUENCE</scope>
    <source>
        <strain evidence="4">D3-21</strain>
    </source>
</reference>
<dbReference type="Gene3D" id="1.10.443.10">
    <property type="entry name" value="Intergrase catalytic core"/>
    <property type="match status" value="1"/>
</dbReference>
<dbReference type="InterPro" id="IPR011010">
    <property type="entry name" value="DNA_brk_join_enz"/>
</dbReference>
<protein>
    <submittedName>
        <fullName evidence="4">Tyrosine-type recombinase/integrase</fullName>
    </submittedName>
</protein>
<evidence type="ECO:0000313" key="4">
    <source>
        <dbReference type="EMBL" id="MDG3013690.1"/>
    </source>
</evidence>
<dbReference type="Proteomes" id="UP001152755">
    <property type="component" value="Unassembled WGS sequence"/>
</dbReference>
<dbReference type="InterPro" id="IPR050090">
    <property type="entry name" value="Tyrosine_recombinase_XerCD"/>
</dbReference>
<sequence length="345" mass="37968">MATGGGLEACFGDFLIYRSTAKPSPHTLKAYRQDFDAIVANLASDTGVPIEELTTEIIAKDPLRSAFAGFARTHREASIRRCWSTWNALCEFLFSSDRIVANPMSAVQRPKMPKQVPKSFDSAAITRLMSSLREPDDANARAWQERDLAIVLTALLTGCRLAELTALNLGDLRDVDDSAQVKAVTVHGKGNKQRVLTAEPALVATLTEYLVSRVVRFPGSVRPRSKPTDSPWRRFRATDPLFVGHDGARITHSTVQYRVERAYRRAGINGQRAKGALVHQLRHTFATSLADSDVNVYTLMRLLGHESMSTTQRYTAGAGRETRAAAAQNPVYALLEGVDTPDRTA</sequence>
<evidence type="ECO:0000256" key="2">
    <source>
        <dbReference type="ARBA" id="ARBA00023172"/>
    </source>
</evidence>
<dbReference type="PANTHER" id="PTHR30349:SF81">
    <property type="entry name" value="TYROSINE RECOMBINASE XERC"/>
    <property type="match status" value="1"/>
</dbReference>
<gene>
    <name evidence="4" type="ORF">NVS88_03855</name>
</gene>
<dbReference type="SUPFAM" id="SSF56349">
    <property type="entry name" value="DNA breaking-rejoining enzymes"/>
    <property type="match status" value="1"/>
</dbReference>
<feature type="domain" description="Tyr recombinase" evidence="3">
    <location>
        <begin position="115"/>
        <end position="327"/>
    </location>
</feature>
<keyword evidence="1" id="KW-0238">DNA-binding</keyword>
<dbReference type="PANTHER" id="PTHR30349">
    <property type="entry name" value="PHAGE INTEGRASE-RELATED"/>
    <property type="match status" value="1"/>
</dbReference>
<evidence type="ECO:0000256" key="1">
    <source>
        <dbReference type="ARBA" id="ARBA00023125"/>
    </source>
</evidence>
<dbReference type="InterPro" id="IPR002104">
    <property type="entry name" value="Integrase_catalytic"/>
</dbReference>